<feature type="transmembrane region" description="Helical" evidence="5">
    <location>
        <begin position="237"/>
        <end position="258"/>
    </location>
</feature>
<dbReference type="Pfam" id="PF01758">
    <property type="entry name" value="SBF"/>
    <property type="match status" value="1"/>
</dbReference>
<proteinExistence type="predicted"/>
<gene>
    <name evidence="6" type="ORF">NYP16_13785</name>
</gene>
<feature type="transmembrane region" description="Helical" evidence="5">
    <location>
        <begin position="206"/>
        <end position="225"/>
    </location>
</feature>
<evidence type="ECO:0000256" key="3">
    <source>
        <dbReference type="ARBA" id="ARBA00022989"/>
    </source>
</evidence>
<evidence type="ECO:0000256" key="5">
    <source>
        <dbReference type="SAM" id="Phobius"/>
    </source>
</evidence>
<feature type="transmembrane region" description="Helical" evidence="5">
    <location>
        <begin position="99"/>
        <end position="124"/>
    </location>
</feature>
<evidence type="ECO:0000256" key="4">
    <source>
        <dbReference type="ARBA" id="ARBA00023136"/>
    </source>
</evidence>
<feature type="transmembrane region" description="Helical" evidence="5">
    <location>
        <begin position="264"/>
        <end position="285"/>
    </location>
</feature>
<evidence type="ECO:0000256" key="2">
    <source>
        <dbReference type="ARBA" id="ARBA00022692"/>
    </source>
</evidence>
<feature type="transmembrane region" description="Helical" evidence="5">
    <location>
        <begin position="72"/>
        <end position="92"/>
    </location>
</feature>
<comment type="subcellular location">
    <subcellularLocation>
        <location evidence="1">Membrane</location>
        <topology evidence="1">Multi-pass membrane protein</topology>
    </subcellularLocation>
</comment>
<dbReference type="Proteomes" id="UP001141619">
    <property type="component" value="Unassembled WGS sequence"/>
</dbReference>
<dbReference type="InterPro" id="IPR004710">
    <property type="entry name" value="Bilac:Na_transpt"/>
</dbReference>
<dbReference type="GO" id="GO:0016020">
    <property type="term" value="C:membrane"/>
    <property type="evidence" value="ECO:0007669"/>
    <property type="project" value="UniProtKB-SubCell"/>
</dbReference>
<dbReference type="EMBL" id="JANWOI010000005">
    <property type="protein sequence ID" value="MDA5195021.1"/>
    <property type="molecule type" value="Genomic_DNA"/>
</dbReference>
<dbReference type="InterPro" id="IPR038770">
    <property type="entry name" value="Na+/solute_symporter_sf"/>
</dbReference>
<keyword evidence="2 5" id="KW-0812">Transmembrane</keyword>
<dbReference type="PANTHER" id="PTHR10361">
    <property type="entry name" value="SODIUM-BILE ACID COTRANSPORTER"/>
    <property type="match status" value="1"/>
</dbReference>
<name>A0A9X3TZV2_9PROT</name>
<dbReference type="RefSeq" id="WP_274944732.1">
    <property type="nucleotide sequence ID" value="NZ_JANWOI010000005.1"/>
</dbReference>
<feature type="transmembrane region" description="Helical" evidence="5">
    <location>
        <begin position="181"/>
        <end position="200"/>
    </location>
</feature>
<feature type="transmembrane region" description="Helical" evidence="5">
    <location>
        <begin position="6"/>
        <end position="31"/>
    </location>
</feature>
<feature type="transmembrane region" description="Helical" evidence="5">
    <location>
        <begin position="43"/>
        <end position="66"/>
    </location>
</feature>
<reference evidence="6" key="2">
    <citation type="journal article" date="2023" name="Syst. Appl. Microbiol.">
        <title>Govania unica gen. nov., sp. nov., a rare biosphere bacterium that represents a novel family in the class Alphaproteobacteria.</title>
        <authorList>
            <person name="Vandamme P."/>
            <person name="Peeters C."/>
            <person name="Hettiarachchi A."/>
            <person name="Cnockaert M."/>
            <person name="Carlier A."/>
        </authorList>
    </citation>
    <scope>NUCLEOTIDE SEQUENCE</scope>
    <source>
        <strain evidence="6">LMG 31809</strain>
    </source>
</reference>
<accession>A0A9X3TZV2</accession>
<dbReference type="AlphaFoldDB" id="A0A9X3TZV2"/>
<dbReference type="PANTHER" id="PTHR10361:SF24">
    <property type="entry name" value="P3 PROTEIN"/>
    <property type="match status" value="1"/>
</dbReference>
<protein>
    <submittedName>
        <fullName evidence="6">Bile acid:sodium symporter family protein</fullName>
    </submittedName>
</protein>
<evidence type="ECO:0000256" key="1">
    <source>
        <dbReference type="ARBA" id="ARBA00004141"/>
    </source>
</evidence>
<keyword evidence="3 5" id="KW-1133">Transmembrane helix</keyword>
<keyword evidence="4 5" id="KW-0472">Membrane</keyword>
<sequence length="295" mass="31615">MPESTIAFVNTVLVPAGLMAIMFSLGLTLALRDFMKLAEHPRPVLAGLTGHFLCLPLLGLAIAWLFRLPPEMATGLFILSVCPAGVTSNAVTFAARGNVALAVILTTLTSIITVITTPILIGWALDHYFGMAANAPVISVPKTIKQLVMMTVLPIACGMIVRRLQAAWADRLVNWLRPTSLVILVAVILFSLLVSADLVLKNLIHAGPAAWVLNVSAMASGLLIARLFGLGRADSMTIGIEVGVQNATMATFLALSILNSWELAITPTIYGCIMIVNAGLMVRILKSRWRKLPQE</sequence>
<evidence type="ECO:0000313" key="6">
    <source>
        <dbReference type="EMBL" id="MDA5195021.1"/>
    </source>
</evidence>
<comment type="caution">
    <text evidence="6">The sequence shown here is derived from an EMBL/GenBank/DDBJ whole genome shotgun (WGS) entry which is preliminary data.</text>
</comment>
<reference evidence="6" key="1">
    <citation type="submission" date="2022-08" db="EMBL/GenBank/DDBJ databases">
        <authorList>
            <person name="Vandamme P."/>
            <person name="Hettiarachchi A."/>
            <person name="Peeters C."/>
            <person name="Cnockaert M."/>
            <person name="Carlier A."/>
        </authorList>
    </citation>
    <scope>NUCLEOTIDE SEQUENCE</scope>
    <source>
        <strain evidence="6">LMG 31809</strain>
    </source>
</reference>
<evidence type="ECO:0000313" key="7">
    <source>
        <dbReference type="Proteomes" id="UP001141619"/>
    </source>
</evidence>
<keyword evidence="7" id="KW-1185">Reference proteome</keyword>
<organism evidence="6 7">
    <name type="scientific">Govanella unica</name>
    <dbReference type="NCBI Taxonomy" id="2975056"/>
    <lineage>
        <taxon>Bacteria</taxon>
        <taxon>Pseudomonadati</taxon>
        <taxon>Pseudomonadota</taxon>
        <taxon>Alphaproteobacteria</taxon>
        <taxon>Emcibacterales</taxon>
        <taxon>Govanellaceae</taxon>
        <taxon>Govanella</taxon>
    </lineage>
</organism>
<dbReference type="InterPro" id="IPR002657">
    <property type="entry name" value="BilAc:Na_symport/Acr3"/>
</dbReference>
<dbReference type="Gene3D" id="1.20.1530.20">
    <property type="match status" value="1"/>
</dbReference>